<evidence type="ECO:0000313" key="2">
    <source>
        <dbReference type="EMBL" id="CAB4667922.1"/>
    </source>
</evidence>
<gene>
    <name evidence="2" type="ORF">UFOPK2169_01800</name>
</gene>
<keyword evidence="1" id="KW-0472">Membrane</keyword>
<keyword evidence="1" id="KW-1133">Transmembrane helix</keyword>
<accession>A0A6J6M230</accession>
<organism evidence="2">
    <name type="scientific">freshwater metagenome</name>
    <dbReference type="NCBI Taxonomy" id="449393"/>
    <lineage>
        <taxon>unclassified sequences</taxon>
        <taxon>metagenomes</taxon>
        <taxon>ecological metagenomes</taxon>
    </lineage>
</organism>
<feature type="transmembrane region" description="Helical" evidence="1">
    <location>
        <begin position="75"/>
        <end position="92"/>
    </location>
</feature>
<reference evidence="2" key="1">
    <citation type="submission" date="2020-05" db="EMBL/GenBank/DDBJ databases">
        <authorList>
            <person name="Chiriac C."/>
            <person name="Salcher M."/>
            <person name="Ghai R."/>
            <person name="Kavagutti S V."/>
        </authorList>
    </citation>
    <scope>NUCLEOTIDE SEQUENCE</scope>
</reference>
<feature type="transmembrane region" description="Helical" evidence="1">
    <location>
        <begin position="12"/>
        <end position="33"/>
    </location>
</feature>
<feature type="transmembrane region" description="Helical" evidence="1">
    <location>
        <begin position="122"/>
        <end position="143"/>
    </location>
</feature>
<feature type="transmembrane region" description="Helical" evidence="1">
    <location>
        <begin position="98"/>
        <end position="115"/>
    </location>
</feature>
<dbReference type="EMBL" id="CAEZWE010000123">
    <property type="protein sequence ID" value="CAB4667922.1"/>
    <property type="molecule type" value="Genomic_DNA"/>
</dbReference>
<keyword evidence="1" id="KW-0812">Transmembrane</keyword>
<name>A0A6J6M230_9ZZZZ</name>
<dbReference type="AlphaFoldDB" id="A0A6J6M230"/>
<evidence type="ECO:0000256" key="1">
    <source>
        <dbReference type="SAM" id="Phobius"/>
    </source>
</evidence>
<proteinExistence type="predicted"/>
<feature type="transmembrane region" description="Helical" evidence="1">
    <location>
        <begin position="39"/>
        <end position="59"/>
    </location>
</feature>
<protein>
    <submittedName>
        <fullName evidence="2">Unannotated protein</fullName>
    </submittedName>
</protein>
<sequence length="199" mass="20805">MAVRGGTNRSDAYVSTGISMMTTYLASVVVIALGSILSWTYPILGIALLTGGVLGLALYAQPRIHAAVLSFSKKFLPNGIVLAPWRILLRYTALHTPAWILMSLSTSITASAFGAKVSIAEMFFFTASSWLIGFIAIGVPGGIGVRESVFTALATPAIGAPLAVSIALASRFVFILADVLGALGSNVVVRIRRSSTTSL</sequence>
<feature type="transmembrane region" description="Helical" evidence="1">
    <location>
        <begin position="163"/>
        <end position="189"/>
    </location>
</feature>